<evidence type="ECO:0000313" key="5">
    <source>
        <dbReference type="Proteomes" id="UP000016900"/>
    </source>
</evidence>
<evidence type="ECO:0000256" key="1">
    <source>
        <dbReference type="PIRNR" id="PIRNR006162"/>
    </source>
</evidence>
<dbReference type="AlphaFoldDB" id="U3U8P8"/>
<dbReference type="Proteomes" id="UP000016900">
    <property type="component" value="Chromosome"/>
</dbReference>
<dbReference type="GO" id="GO:0005886">
    <property type="term" value="C:plasma membrane"/>
    <property type="evidence" value="ECO:0007669"/>
    <property type="project" value="UniProtKB-SubCell"/>
</dbReference>
<comment type="function">
    <text evidence="1">Lipid phosphatase which dephosphorylates phosphatidylglycerophosphate (PGP) to phosphatidylglycerol (PG).</text>
</comment>
<dbReference type="InterPro" id="IPR036681">
    <property type="entry name" value="PgpA-like_sf"/>
</dbReference>
<dbReference type="InterPro" id="IPR026037">
    <property type="entry name" value="PgpA"/>
</dbReference>
<keyword evidence="5" id="KW-1185">Reference proteome</keyword>
<dbReference type="Pfam" id="PF04608">
    <property type="entry name" value="PgpA"/>
    <property type="match status" value="1"/>
</dbReference>
<feature type="transmembrane region" description="Helical" evidence="2">
    <location>
        <begin position="42"/>
        <end position="69"/>
    </location>
</feature>
<dbReference type="CDD" id="cd06971">
    <property type="entry name" value="PgpA"/>
    <property type="match status" value="1"/>
</dbReference>
<comment type="cofactor">
    <cofactor evidence="1">
        <name>Mg(2+)</name>
        <dbReference type="ChEBI" id="CHEBI:18420"/>
    </cofactor>
</comment>
<keyword evidence="1" id="KW-0997">Cell inner membrane</keyword>
<keyword evidence="1 2" id="KW-0472">Membrane</keyword>
<gene>
    <name evidence="4" type="primary">pgpA</name>
    <name evidence="4" type="ORF">HHS_08090</name>
</gene>
<dbReference type="InterPro" id="IPR007686">
    <property type="entry name" value="YutG/PgpA"/>
</dbReference>
<dbReference type="GO" id="GO:0008962">
    <property type="term" value="F:phosphatidylglycerophosphatase activity"/>
    <property type="evidence" value="ECO:0007669"/>
    <property type="project" value="UniProtKB-EC"/>
</dbReference>
<dbReference type="PANTHER" id="PTHR36305">
    <property type="entry name" value="PHOSPHATIDYLGLYCEROPHOSPHATASE A"/>
    <property type="match status" value="1"/>
</dbReference>
<organism evidence="4 5">
    <name type="scientific">Candidatus Pantoea carbekii</name>
    <dbReference type="NCBI Taxonomy" id="1235990"/>
    <lineage>
        <taxon>Bacteria</taxon>
        <taxon>Pseudomonadati</taxon>
        <taxon>Pseudomonadota</taxon>
        <taxon>Gammaproteobacteria</taxon>
        <taxon>Enterobacterales</taxon>
        <taxon>Erwiniaceae</taxon>
        <taxon>Pantoea</taxon>
    </lineage>
</organism>
<sequence length="167" mass="19262">MYKKNFAKKSFRFFYYLVAIGFGSGLSPVIPGTIGSLCAIPLWWLMTFLSLKIYYLIIFLSICIGIYLCHHTTNDIGIHDHPSIVWDEFIGMWITLIGVPSITWQWILIGFVIFRIFDFWKPWPIYWFDRNVHGGMGVIIDDIVAGTVSAIILHGLAYYSMDNNIII</sequence>
<feature type="transmembrane region" description="Helical" evidence="2">
    <location>
        <begin position="12"/>
        <end position="30"/>
    </location>
</feature>
<dbReference type="UniPathway" id="UPA00084">
    <property type="reaction ID" value="UER00504"/>
</dbReference>
<comment type="subcellular location">
    <subcellularLocation>
        <location evidence="1">Cell inner membrane</location>
        <topology evidence="1">Multi-pass membrane protein</topology>
    </subcellularLocation>
</comment>
<evidence type="ECO:0000313" key="4">
    <source>
        <dbReference type="EMBL" id="BAO00779.1"/>
    </source>
</evidence>
<keyword evidence="1" id="KW-0443">Lipid metabolism</keyword>
<keyword evidence="1" id="KW-0595">Phospholipid degradation</keyword>
<dbReference type="GO" id="GO:0009395">
    <property type="term" value="P:phospholipid catabolic process"/>
    <property type="evidence" value="ECO:0007669"/>
    <property type="project" value="UniProtKB-KW"/>
</dbReference>
<feature type="transmembrane region" description="Helical" evidence="2">
    <location>
        <begin position="90"/>
        <end position="117"/>
    </location>
</feature>
<proteinExistence type="predicted"/>
<comment type="pathway">
    <text evidence="1">Phospholipid metabolism; phosphatidylglycerol biosynthesis; phosphatidylglycerol from CDP-diacylglycerol: step 2/2.</text>
</comment>
<reference evidence="4 5" key="1">
    <citation type="submission" date="2012-10" db="EMBL/GenBank/DDBJ databases">
        <title>Genome sequence of the symbiont of the pentatomidae stink bug Halyomorpha halys.</title>
        <authorList>
            <person name="Kobayashi H."/>
            <person name="Fujii-Muramatsu R."/>
            <person name="Takeishi K."/>
            <person name="Noda H."/>
        </authorList>
    </citation>
    <scope>NUCLEOTIDE SEQUENCE [LARGE SCALE GENOMIC DNA]</scope>
</reference>
<dbReference type="STRING" id="1235990.BMSBPS_0443"/>
<keyword evidence="1 2" id="KW-0812">Transmembrane</keyword>
<dbReference type="KEGG" id="hhs:HHS_08090"/>
<dbReference type="PIRSF" id="PIRSF006162">
    <property type="entry name" value="PgpA"/>
    <property type="match status" value="1"/>
</dbReference>
<dbReference type="NCBIfam" id="NF008288">
    <property type="entry name" value="PRK11068.1"/>
    <property type="match status" value="1"/>
</dbReference>
<dbReference type="SUPFAM" id="SSF101307">
    <property type="entry name" value="YutG-like"/>
    <property type="match status" value="1"/>
</dbReference>
<dbReference type="GO" id="GO:0006655">
    <property type="term" value="P:phosphatidylglycerol biosynthetic process"/>
    <property type="evidence" value="ECO:0007669"/>
    <property type="project" value="UniProtKB-UniPathway"/>
</dbReference>
<dbReference type="PATRIC" id="fig|1235990.3.peg.804"/>
<dbReference type="OrthoDB" id="9804091at2"/>
<evidence type="ECO:0000256" key="2">
    <source>
        <dbReference type="SAM" id="Phobius"/>
    </source>
</evidence>
<dbReference type="EC" id="3.1.3.27" evidence="1"/>
<keyword evidence="1" id="KW-1003">Cell membrane</keyword>
<dbReference type="eggNOG" id="COG1267">
    <property type="taxonomic scope" value="Bacteria"/>
</dbReference>
<name>U3U8P8_9GAMM</name>
<keyword evidence="1" id="KW-0479">Metal-binding</keyword>
<comment type="catalytic activity">
    <reaction evidence="1">
        <text>a 1,2-diacyl-sn-glycero-3-phospho-(1'-sn-glycero-3'-phosphate) + H2O = a 1,2-diacyl-sn-glycero-3-phospho-(1'-sn-glycerol) + phosphate</text>
        <dbReference type="Rhea" id="RHEA:33751"/>
        <dbReference type="ChEBI" id="CHEBI:15377"/>
        <dbReference type="ChEBI" id="CHEBI:43474"/>
        <dbReference type="ChEBI" id="CHEBI:60110"/>
        <dbReference type="ChEBI" id="CHEBI:64716"/>
        <dbReference type="EC" id="3.1.3.27"/>
    </reaction>
</comment>
<protein>
    <recommendedName>
        <fullName evidence="1">Phosphatidylglycerophosphatase A</fullName>
        <ecNumber evidence="1">3.1.3.27</ecNumber>
    </recommendedName>
    <alternativeName>
        <fullName evidence="1">Phosphatidylglycerolphosphate phosphatase A</fullName>
    </alternativeName>
</protein>
<feature type="domain" description="YutG/PgpA" evidence="3">
    <location>
        <begin position="18"/>
        <end position="156"/>
    </location>
</feature>
<keyword evidence="2" id="KW-1133">Transmembrane helix</keyword>
<dbReference type="PANTHER" id="PTHR36305:SF1">
    <property type="entry name" value="PHOSPHATIDYLGLYCEROPHOSPHATASE A"/>
    <property type="match status" value="1"/>
</dbReference>
<keyword evidence="1" id="KW-1208">Phospholipid metabolism</keyword>
<keyword evidence="1" id="KW-0460">Magnesium</keyword>
<dbReference type="GO" id="GO:0046872">
    <property type="term" value="F:metal ion binding"/>
    <property type="evidence" value="ECO:0007669"/>
    <property type="project" value="UniProtKB-KW"/>
</dbReference>
<evidence type="ECO:0000259" key="3">
    <source>
        <dbReference type="Pfam" id="PF04608"/>
    </source>
</evidence>
<accession>U3U8P8</accession>
<keyword evidence="1" id="KW-0442">Lipid degradation</keyword>
<feature type="transmembrane region" description="Helical" evidence="2">
    <location>
        <begin position="137"/>
        <end position="159"/>
    </location>
</feature>
<dbReference type="EMBL" id="AP012554">
    <property type="protein sequence ID" value="BAO00779.1"/>
    <property type="molecule type" value="Genomic_DNA"/>
</dbReference>
<keyword evidence="1" id="KW-0378">Hydrolase</keyword>